<dbReference type="Pfam" id="PF06114">
    <property type="entry name" value="Peptidase_M78"/>
    <property type="match status" value="1"/>
</dbReference>
<evidence type="ECO:0000313" key="3">
    <source>
        <dbReference type="Proteomes" id="UP000283975"/>
    </source>
</evidence>
<dbReference type="EMBL" id="QSHZ01000073">
    <property type="protein sequence ID" value="RHC45556.1"/>
    <property type="molecule type" value="Genomic_DNA"/>
</dbReference>
<dbReference type="AlphaFoldDB" id="A0A414AEB8"/>
<gene>
    <name evidence="2" type="ORF">DW839_32200</name>
</gene>
<evidence type="ECO:0000259" key="1">
    <source>
        <dbReference type="Pfam" id="PF06114"/>
    </source>
</evidence>
<comment type="caution">
    <text evidence="2">The sequence shown here is derived from an EMBL/GenBank/DDBJ whole genome shotgun (WGS) entry which is preliminary data.</text>
</comment>
<dbReference type="Gene3D" id="1.10.10.2910">
    <property type="match status" value="1"/>
</dbReference>
<feature type="domain" description="IrrE N-terminal-like" evidence="1">
    <location>
        <begin position="33"/>
        <end position="130"/>
    </location>
</feature>
<evidence type="ECO:0000313" key="2">
    <source>
        <dbReference type="EMBL" id="RHC45556.1"/>
    </source>
</evidence>
<proteinExistence type="predicted"/>
<accession>A0A414AEB8</accession>
<dbReference type="Proteomes" id="UP000283975">
    <property type="component" value="Unassembled WGS sequence"/>
</dbReference>
<protein>
    <submittedName>
        <fullName evidence="2">ImmA/IrrE family metallo-endopeptidase</fullName>
    </submittedName>
</protein>
<dbReference type="InterPro" id="IPR010359">
    <property type="entry name" value="IrrE_HExxH"/>
</dbReference>
<organism evidence="2 3">
    <name type="scientific">Enterocloster bolteae</name>
    <dbReference type="NCBI Taxonomy" id="208479"/>
    <lineage>
        <taxon>Bacteria</taxon>
        <taxon>Bacillati</taxon>
        <taxon>Bacillota</taxon>
        <taxon>Clostridia</taxon>
        <taxon>Lachnospirales</taxon>
        <taxon>Lachnospiraceae</taxon>
        <taxon>Enterocloster</taxon>
    </lineage>
</organism>
<sequence length="149" mass="17034">MMALESSNLEIIKDTVLKLVEKYNTRNPFEIADYLDMIIQKNDLGKYSGYYIEYEGVPCICINSRITDKKYIDIVLAHEVGHGILHKGSECMFFGGTLFNLAKPEKEANIFAAELLISDKIIIENPGLNKEQLASLTGYKEKLFDFKEW</sequence>
<reference evidence="2 3" key="1">
    <citation type="submission" date="2018-08" db="EMBL/GenBank/DDBJ databases">
        <title>A genome reference for cultivated species of the human gut microbiota.</title>
        <authorList>
            <person name="Zou Y."/>
            <person name="Xue W."/>
            <person name="Luo G."/>
        </authorList>
    </citation>
    <scope>NUCLEOTIDE SEQUENCE [LARGE SCALE GENOMIC DNA]</scope>
    <source>
        <strain evidence="2 3">AM35-14</strain>
    </source>
</reference>
<name>A0A414AEB8_9FIRM</name>